<gene>
    <name evidence="2" type="ORF">A2390_00920</name>
</gene>
<accession>A0A1G2CLG3</accession>
<feature type="transmembrane region" description="Helical" evidence="1">
    <location>
        <begin position="84"/>
        <end position="107"/>
    </location>
</feature>
<dbReference type="Pfam" id="PF18895">
    <property type="entry name" value="T4SS_pilin"/>
    <property type="match status" value="2"/>
</dbReference>
<evidence type="ECO:0000313" key="2">
    <source>
        <dbReference type="EMBL" id="OGZ02236.1"/>
    </source>
</evidence>
<comment type="caution">
    <text evidence="2">The sequence shown here is derived from an EMBL/GenBank/DDBJ whole genome shotgun (WGS) entry which is preliminary data.</text>
</comment>
<organism evidence="2 3">
    <name type="scientific">Candidatus Liptonbacteria bacterium RIFOXYB1_FULL_36_10</name>
    <dbReference type="NCBI Taxonomy" id="1798654"/>
    <lineage>
        <taxon>Bacteria</taxon>
        <taxon>Candidatus Liptoniibacteriota</taxon>
    </lineage>
</organism>
<name>A0A1G2CLG3_9BACT</name>
<evidence type="ECO:0000256" key="1">
    <source>
        <dbReference type="SAM" id="Phobius"/>
    </source>
</evidence>
<dbReference type="EMBL" id="MHLE01000038">
    <property type="protein sequence ID" value="OGZ02236.1"/>
    <property type="molecule type" value="Genomic_DNA"/>
</dbReference>
<feature type="transmembrane region" description="Helical" evidence="1">
    <location>
        <begin position="163"/>
        <end position="188"/>
    </location>
</feature>
<proteinExistence type="predicted"/>
<dbReference type="AlphaFoldDB" id="A0A1G2CLG3"/>
<keyword evidence="1" id="KW-0472">Membrane</keyword>
<feature type="transmembrane region" description="Helical" evidence="1">
    <location>
        <begin position="42"/>
        <end position="63"/>
    </location>
</feature>
<dbReference type="InterPro" id="IPR043993">
    <property type="entry name" value="T4SS_pilin"/>
</dbReference>
<keyword evidence="1" id="KW-0812">Transmembrane</keyword>
<reference evidence="2 3" key="1">
    <citation type="journal article" date="2016" name="Nat. Commun.">
        <title>Thousands of microbial genomes shed light on interconnected biogeochemical processes in an aquifer system.</title>
        <authorList>
            <person name="Anantharaman K."/>
            <person name="Brown C.T."/>
            <person name="Hug L.A."/>
            <person name="Sharon I."/>
            <person name="Castelle C.J."/>
            <person name="Probst A.J."/>
            <person name="Thomas B.C."/>
            <person name="Singh A."/>
            <person name="Wilkins M.J."/>
            <person name="Karaoz U."/>
            <person name="Brodie E.L."/>
            <person name="Williams K.H."/>
            <person name="Hubbard S.S."/>
            <person name="Banfield J.F."/>
        </authorList>
    </citation>
    <scope>NUCLEOTIDE SEQUENCE [LARGE SCALE GENOMIC DNA]</scope>
</reference>
<keyword evidence="1" id="KW-1133">Transmembrane helix</keyword>
<feature type="transmembrane region" description="Helical" evidence="1">
    <location>
        <begin position="127"/>
        <end position="148"/>
    </location>
</feature>
<protein>
    <submittedName>
        <fullName evidence="2">Uncharacterized protein</fullName>
    </submittedName>
</protein>
<sequence>MSFFLSKIFLINTALADGTSSSITISNPLGSISTIPGLINKIIDFLATLGIPVVTLLVIYGGWQILIAGGNETNFTKGKNTITYAALGYGIVLIAKGVSGLVEYMLTGSTTQATIDVGGIISRSANWLLGLMLALSVIMAIYAAFLFLTKSGDSKETERAKKILFYTAIALAIGLGAQTVSSLVQFFVNNSS</sequence>
<evidence type="ECO:0000313" key="3">
    <source>
        <dbReference type="Proteomes" id="UP000178599"/>
    </source>
</evidence>
<dbReference type="Proteomes" id="UP000178599">
    <property type="component" value="Unassembled WGS sequence"/>
</dbReference>